<dbReference type="PANTHER" id="PTHR33112:SF12">
    <property type="entry name" value="HETEROKARYON INCOMPATIBILITY DOMAIN-CONTAINING PROTEIN"/>
    <property type="match status" value="1"/>
</dbReference>
<evidence type="ECO:0000259" key="1">
    <source>
        <dbReference type="Pfam" id="PF06985"/>
    </source>
</evidence>
<evidence type="ECO:0000313" key="3">
    <source>
        <dbReference type="Proteomes" id="UP000243515"/>
    </source>
</evidence>
<dbReference type="Proteomes" id="UP000243515">
    <property type="component" value="Unassembled WGS sequence"/>
</dbReference>
<proteinExistence type="predicted"/>
<protein>
    <recommendedName>
        <fullName evidence="1">Heterokaryon incompatibility domain-containing protein</fullName>
    </recommendedName>
</protein>
<sequence length="1431" mass="158657">MASNTTPSFDGDVVNLQRPFREAEVETRAEFADCLIDEYERGAQRNPQHLRDAIKHSETVLRRLPYNSPDRPQHLYRISYARMSEYVASRSGRAIDEAVRCGRLAREEAVATGLPERDLNLYCQILNNLGAALSHRHANATVTPAAAQVGTGIEEDSSNGSSGTANDLDEAIECAREIKKRATPANTIYSTTLSNLASRLTHRHSICGDPADHTEAVELVQELQSLSPLGSVKGGMAIMHLGQMAVLKFNKTHDLGDLDEALERTTEGIDKLPQGYEGKPASLDQIATLYSSRYKKTNDVADLHNAVHYSDMALATAPVSYSVRGGYLLNHMRLLQDFANAATSVQDVDEAVSKGHRHLMEMQNEYPEQHSCRKFYSDVLGRRYILSQRLEDFANAVFYVKQLCYDYNDKINESGAIPPVNTNLIYNLSAEVQKLSSAPPGQARDAATAKLYDQIVTVCRPHDFVNGVLGIGKEFVTLLGVYADAAHDGETITDDKAHKKAEELRLKEEAELEQRLSRPRWERKGYKTELGLRKLAIDPTNKKIVLDLSGLMTDIFGYDVTAPSSHSEFVAKQAHLEKESVEKAKAKGGHPNPKLCHMCRFIKPLSPTMAENDGGRWGFKWNPEKRFMPFGNWHQLKLRTMCSICRLVLSLIVSDQVQNTLHPRLAAVDWEIQGTTLGVGELASREEVLLVRYGMRQVGELRIVSPRNYTHAIRQGWEDRDQQHEFEEFMGDSGNGKDDGPRSAVGQQVDTIMLKRWLNDCDQNHGEACNISCHGNGASARYVANMPLVFIDVVDHCLVPATSAVKYFALSYMWGTDEMSKTLLANYESRCQIGGLPTRLPNTISDAIALVRALGERYLWVDAQCIVQDDEENKARHIANMDVVYSKAFATVVAIHGDSADAGLPGVRPGTRPPQRIETLVVEAGSRDLDYDPDGGDSSAANVTLHLVATPPPLHFAIEASRWHTRGWTFQERLLSRRCLYFSERYVYFHCGRRDKVLSECGVNGPVRSHDSWDSWDTPGEALGSTTLDNPLSGLHQELADLRPDAWRAKIFTMYSSLVGKYTLRQLSYDSDIINAFLGTFTVLNEFFHSDILCGLPASALDLALLWAPAGRLPRRGQTARIMEGFKTTIGTSRSVSVPTNRGTVLSVWAPSAVPNFDDKADRRFPSWSWAGWKGPVEYRLFAEANSHEPLPTSLVHGFAINLDGKELRTVTVSQGQQQRVVSLSYNLTTAVALTAPAPVQAPGDTVAAVMEGLALSNTDANKSVPIANPGLPNILQFLAPSVPLSAFTVSTECEYISYVDHIHAPGQQPVRHILDRRGKRCGLWWEQAGYVYVGRGLSTDAESKMLLVGISRHEDTFRKRAGPNRVEGEIELFDEVHYPAVGKGSGLVNVLVVDLDMVHDYGVVERVTVARIHAKAWEDAGPLVRMVRLA</sequence>
<evidence type="ECO:0000313" key="2">
    <source>
        <dbReference type="EMBL" id="OXV05664.1"/>
    </source>
</evidence>
<dbReference type="OrthoDB" id="2958217at2759"/>
<organism evidence="2 3">
    <name type="scientific">Elaphomyces granulatus</name>
    <dbReference type="NCBI Taxonomy" id="519963"/>
    <lineage>
        <taxon>Eukaryota</taxon>
        <taxon>Fungi</taxon>
        <taxon>Dikarya</taxon>
        <taxon>Ascomycota</taxon>
        <taxon>Pezizomycotina</taxon>
        <taxon>Eurotiomycetes</taxon>
        <taxon>Eurotiomycetidae</taxon>
        <taxon>Eurotiales</taxon>
        <taxon>Elaphomycetaceae</taxon>
        <taxon>Elaphomyces</taxon>
    </lineage>
</organism>
<dbReference type="PANTHER" id="PTHR33112">
    <property type="entry name" value="DOMAIN PROTEIN, PUTATIVE-RELATED"/>
    <property type="match status" value="1"/>
</dbReference>
<feature type="domain" description="Heterokaryon incompatibility" evidence="1">
    <location>
        <begin position="807"/>
        <end position="972"/>
    </location>
</feature>
<dbReference type="EMBL" id="NPHW01006614">
    <property type="protein sequence ID" value="OXV05664.1"/>
    <property type="molecule type" value="Genomic_DNA"/>
</dbReference>
<name>A0A232LNJ0_9EURO</name>
<reference evidence="2 3" key="1">
    <citation type="journal article" date="2015" name="Environ. Microbiol.">
        <title>Metagenome sequence of Elaphomyces granulatus from sporocarp tissue reveals Ascomycota ectomycorrhizal fingerprints of genome expansion and a Proteobacteria-rich microbiome.</title>
        <authorList>
            <person name="Quandt C.A."/>
            <person name="Kohler A."/>
            <person name="Hesse C.N."/>
            <person name="Sharpton T.J."/>
            <person name="Martin F."/>
            <person name="Spatafora J.W."/>
        </authorList>
    </citation>
    <scope>NUCLEOTIDE SEQUENCE [LARGE SCALE GENOMIC DNA]</scope>
    <source>
        <strain evidence="2 3">OSC145934</strain>
    </source>
</reference>
<comment type="caution">
    <text evidence="2">The sequence shown here is derived from an EMBL/GenBank/DDBJ whole genome shotgun (WGS) entry which is preliminary data.</text>
</comment>
<keyword evidence="3" id="KW-1185">Reference proteome</keyword>
<accession>A0A232LNJ0</accession>
<dbReference type="Pfam" id="PF06985">
    <property type="entry name" value="HET"/>
    <property type="match status" value="1"/>
</dbReference>
<gene>
    <name evidence="2" type="ORF">Egran_06568</name>
</gene>
<dbReference type="InterPro" id="IPR010730">
    <property type="entry name" value="HET"/>
</dbReference>